<evidence type="ECO:0000313" key="1">
    <source>
        <dbReference type="EMBL" id="CAB4194257.1"/>
    </source>
</evidence>
<sequence>MANTLTSLIPSLYKSLDTVSRELVGLIPCATLDATVARAAVGQTVLAFKTPTAVATDITPGVTPPNDGDQTIGNVSMTITKARRVPFRWNGEEELGLNNNGSGAANIKLAQMTQAMRTLVNEMEVDLWGAIRVQASRAYGTAGTTPFASDLSDTAQARKILDDNGAPKADRCMVIDTTAGAKVRALAQLTKANEAGTILTRSEGQLIDLHGFSLHESAAVGLVTKGIGNAYTTNTAGYAVGTTAITLITGTGTVNAGDVVTFAGDTNKYVVEIALTGGVVTLCAPGLRVAIAASATAMTVGNNFTANVAFSQSALILATRAPALPDGGDLAVDRMIITDPRSGISFEVAMYPQYRQMQYEVSAAWGVKGIKANHSAILLG</sequence>
<protein>
    <submittedName>
        <fullName evidence="1">Major capsid protein Gp5</fullName>
    </submittedName>
</protein>
<name>A0A6J5RJ63_9CAUD</name>
<accession>A0A6J5RJ63</accession>
<gene>
    <name evidence="1" type="ORF">UFOVP1254_4</name>
</gene>
<proteinExistence type="predicted"/>
<organism evidence="1">
    <name type="scientific">uncultured Caudovirales phage</name>
    <dbReference type="NCBI Taxonomy" id="2100421"/>
    <lineage>
        <taxon>Viruses</taxon>
        <taxon>Duplodnaviria</taxon>
        <taxon>Heunggongvirae</taxon>
        <taxon>Uroviricota</taxon>
        <taxon>Caudoviricetes</taxon>
        <taxon>Peduoviridae</taxon>
        <taxon>Maltschvirus</taxon>
        <taxon>Maltschvirus maltsch</taxon>
    </lineage>
</organism>
<dbReference type="EMBL" id="LR797210">
    <property type="protein sequence ID" value="CAB4194257.1"/>
    <property type="molecule type" value="Genomic_DNA"/>
</dbReference>
<reference evidence="1" key="1">
    <citation type="submission" date="2020-05" db="EMBL/GenBank/DDBJ databases">
        <authorList>
            <person name="Chiriac C."/>
            <person name="Salcher M."/>
            <person name="Ghai R."/>
            <person name="Kavagutti S V."/>
        </authorList>
    </citation>
    <scope>NUCLEOTIDE SEQUENCE</scope>
</reference>